<reference evidence="1 2" key="1">
    <citation type="submission" date="2018-06" db="EMBL/GenBank/DDBJ databases">
        <title>The Genome of Cuscuta australis (Dodder) Provides Insight into the Evolution of Plant Parasitism.</title>
        <authorList>
            <person name="Liu H."/>
        </authorList>
    </citation>
    <scope>NUCLEOTIDE SEQUENCE [LARGE SCALE GENOMIC DNA]</scope>
    <source>
        <strain evidence="2">cv. Yunnan</strain>
        <tissue evidence="1">Vines</tissue>
    </source>
</reference>
<dbReference type="AlphaFoldDB" id="A0A328E3T5"/>
<proteinExistence type="predicted"/>
<keyword evidence="2" id="KW-1185">Reference proteome</keyword>
<name>A0A328E3T5_9ASTE</name>
<evidence type="ECO:0000313" key="2">
    <source>
        <dbReference type="Proteomes" id="UP000249390"/>
    </source>
</evidence>
<sequence>MRKIYFITPCEYWSTFGTVHLNTLTHQILSMCKPKYSHV</sequence>
<dbReference type="EMBL" id="NQVE01000054">
    <property type="protein sequence ID" value="RAL51081.1"/>
    <property type="molecule type" value="Genomic_DNA"/>
</dbReference>
<dbReference type="Proteomes" id="UP000249390">
    <property type="component" value="Unassembled WGS sequence"/>
</dbReference>
<protein>
    <submittedName>
        <fullName evidence="1">Uncharacterized protein</fullName>
    </submittedName>
</protein>
<gene>
    <name evidence="1" type="ORF">DM860_005437</name>
</gene>
<comment type="caution">
    <text evidence="1">The sequence shown here is derived from an EMBL/GenBank/DDBJ whole genome shotgun (WGS) entry which is preliminary data.</text>
</comment>
<evidence type="ECO:0000313" key="1">
    <source>
        <dbReference type="EMBL" id="RAL51081.1"/>
    </source>
</evidence>
<accession>A0A328E3T5</accession>
<organism evidence="1 2">
    <name type="scientific">Cuscuta australis</name>
    <dbReference type="NCBI Taxonomy" id="267555"/>
    <lineage>
        <taxon>Eukaryota</taxon>
        <taxon>Viridiplantae</taxon>
        <taxon>Streptophyta</taxon>
        <taxon>Embryophyta</taxon>
        <taxon>Tracheophyta</taxon>
        <taxon>Spermatophyta</taxon>
        <taxon>Magnoliopsida</taxon>
        <taxon>eudicotyledons</taxon>
        <taxon>Gunneridae</taxon>
        <taxon>Pentapetalae</taxon>
        <taxon>asterids</taxon>
        <taxon>lamiids</taxon>
        <taxon>Solanales</taxon>
        <taxon>Convolvulaceae</taxon>
        <taxon>Cuscuteae</taxon>
        <taxon>Cuscuta</taxon>
        <taxon>Cuscuta subgen. Grammica</taxon>
        <taxon>Cuscuta sect. Cleistogrammica</taxon>
    </lineage>
</organism>